<gene>
    <name evidence="1" type="ORF">WS64_26405</name>
</gene>
<accession>A0AAW3PTS3</accession>
<evidence type="ECO:0000313" key="2">
    <source>
        <dbReference type="Proteomes" id="UP000070434"/>
    </source>
</evidence>
<comment type="caution">
    <text evidence="1">The sequence shown here is derived from an EMBL/GenBank/DDBJ whole genome shotgun (WGS) entry which is preliminary data.</text>
</comment>
<dbReference type="RefSeq" id="WP_060968196.1">
    <property type="nucleotide sequence ID" value="NZ_LNJP01000003.1"/>
</dbReference>
<protein>
    <submittedName>
        <fullName evidence="1">Uncharacterized protein</fullName>
    </submittedName>
</protein>
<sequence>MRATIFNMTGRRGQSRFRPTWARYFAAFSGRSTYRLGRASASVGTSGGNRMLFKRIAIIGSFASTALTSAVAAAGGAPEGRMRSAADRGDAGEGRMLLERDARTDGSTALALRLSLP</sequence>
<proteinExistence type="predicted"/>
<dbReference type="EMBL" id="LNJP01000003">
    <property type="protein sequence ID" value="KWZ31787.1"/>
    <property type="molecule type" value="Genomic_DNA"/>
</dbReference>
<name>A0AAW3PTS3_9BURK</name>
<reference evidence="1 2" key="1">
    <citation type="submission" date="2015-11" db="EMBL/GenBank/DDBJ databases">
        <authorList>
            <person name="Sahl J."/>
            <person name="Wagner D."/>
            <person name="Keim P."/>
        </authorList>
    </citation>
    <scope>NUCLEOTIDE SEQUENCE [LARGE SCALE GENOMIC DNA]</scope>
    <source>
        <strain evidence="1 2">AZ-4-2-10-S1-D7</strain>
    </source>
</reference>
<dbReference type="AlphaFoldDB" id="A0AAW3PTS3"/>
<dbReference type="Proteomes" id="UP000070434">
    <property type="component" value="Unassembled WGS sequence"/>
</dbReference>
<organism evidence="1 2">
    <name type="scientific">Burkholderia anthina</name>
    <dbReference type="NCBI Taxonomy" id="179879"/>
    <lineage>
        <taxon>Bacteria</taxon>
        <taxon>Pseudomonadati</taxon>
        <taxon>Pseudomonadota</taxon>
        <taxon>Betaproteobacteria</taxon>
        <taxon>Burkholderiales</taxon>
        <taxon>Burkholderiaceae</taxon>
        <taxon>Burkholderia</taxon>
        <taxon>Burkholderia cepacia complex</taxon>
    </lineage>
</organism>
<evidence type="ECO:0000313" key="1">
    <source>
        <dbReference type="EMBL" id="KWZ31787.1"/>
    </source>
</evidence>